<dbReference type="AlphaFoldDB" id="A0AAD9PHZ6"/>
<feature type="transmembrane region" description="Helical" evidence="2">
    <location>
        <begin position="165"/>
        <end position="188"/>
    </location>
</feature>
<comment type="caution">
    <text evidence="3">The sequence shown here is derived from an EMBL/GenBank/DDBJ whole genome shotgun (WGS) entry which is preliminary data.</text>
</comment>
<keyword evidence="2" id="KW-1133">Transmembrane helix</keyword>
<gene>
    <name evidence="3" type="ORF">BdWA1_002882</name>
</gene>
<dbReference type="GeneID" id="94337179"/>
<dbReference type="Proteomes" id="UP001214638">
    <property type="component" value="Unassembled WGS sequence"/>
</dbReference>
<name>A0AAD9PHZ6_9APIC</name>
<evidence type="ECO:0000256" key="1">
    <source>
        <dbReference type="SAM" id="MobiDB-lite"/>
    </source>
</evidence>
<keyword evidence="2" id="KW-0472">Membrane</keyword>
<dbReference type="EMBL" id="JALLKP010000004">
    <property type="protein sequence ID" value="KAK2195209.1"/>
    <property type="molecule type" value="Genomic_DNA"/>
</dbReference>
<keyword evidence="4" id="KW-1185">Reference proteome</keyword>
<dbReference type="RefSeq" id="XP_067802052.1">
    <property type="nucleotide sequence ID" value="XM_067947901.1"/>
</dbReference>
<feature type="transmembrane region" description="Helical" evidence="2">
    <location>
        <begin position="81"/>
        <end position="101"/>
    </location>
</feature>
<organism evidence="3 4">
    <name type="scientific">Babesia duncani</name>
    <dbReference type="NCBI Taxonomy" id="323732"/>
    <lineage>
        <taxon>Eukaryota</taxon>
        <taxon>Sar</taxon>
        <taxon>Alveolata</taxon>
        <taxon>Apicomplexa</taxon>
        <taxon>Aconoidasida</taxon>
        <taxon>Piroplasmida</taxon>
        <taxon>Babesiidae</taxon>
        <taxon>Babesia</taxon>
    </lineage>
</organism>
<protein>
    <submittedName>
        <fullName evidence="3">Uncharacterized protein</fullName>
    </submittedName>
</protein>
<evidence type="ECO:0000313" key="4">
    <source>
        <dbReference type="Proteomes" id="UP001214638"/>
    </source>
</evidence>
<sequence length="334" mass="37887">MFKNWKNTRRTLEQSQTPPEPLLPKEDDPEAGMQTEQKTVDSDGYRLVGDGLEDACSSPYDREYAIDSYSSRCNSKNRNKFLLWCMLAILVSNPLLGLYLIRNFWNLNSTQDTLVKLGNHVGRYAFYSVFGEVIFAVTCLVILCTSSHCCTNARQRTQYMIPCIALSYAVIYKILSLYILVVGVYLLVQCSKIAYPGFLGNMQNITQAEMDIHKAAFKVAFWFCLENIYITLADSCEFIAAVVKMIWRACKGQGIEHDLAVAEQAAEADQGKFYNSVVFFDTLLNNRDSYQEGLFSDIYSKYMGDLGTYLDNIDIRQYTEGIERLGQLIPTPVG</sequence>
<evidence type="ECO:0000313" key="3">
    <source>
        <dbReference type="EMBL" id="KAK2195209.1"/>
    </source>
</evidence>
<feature type="region of interest" description="Disordered" evidence="1">
    <location>
        <begin position="1"/>
        <end position="39"/>
    </location>
</feature>
<accession>A0AAD9PHZ6</accession>
<dbReference type="KEGG" id="bdw:94337179"/>
<proteinExistence type="predicted"/>
<feature type="transmembrane region" description="Helical" evidence="2">
    <location>
        <begin position="121"/>
        <end position="144"/>
    </location>
</feature>
<reference evidence="3" key="1">
    <citation type="journal article" date="2023" name="Nat. Microbiol.">
        <title>Babesia duncani multi-omics identifies virulence factors and drug targets.</title>
        <authorList>
            <person name="Singh P."/>
            <person name="Lonardi S."/>
            <person name="Liang Q."/>
            <person name="Vydyam P."/>
            <person name="Khabirova E."/>
            <person name="Fang T."/>
            <person name="Gihaz S."/>
            <person name="Thekkiniath J."/>
            <person name="Munshi M."/>
            <person name="Abel S."/>
            <person name="Ciampossin L."/>
            <person name="Batugedara G."/>
            <person name="Gupta M."/>
            <person name="Lu X.M."/>
            <person name="Lenz T."/>
            <person name="Chakravarty S."/>
            <person name="Cornillot E."/>
            <person name="Hu Y."/>
            <person name="Ma W."/>
            <person name="Gonzalez L.M."/>
            <person name="Sanchez S."/>
            <person name="Estrada K."/>
            <person name="Sanchez-Flores A."/>
            <person name="Montero E."/>
            <person name="Harb O.S."/>
            <person name="Le Roch K.G."/>
            <person name="Mamoun C.B."/>
        </authorList>
    </citation>
    <scope>NUCLEOTIDE SEQUENCE</scope>
    <source>
        <strain evidence="3">WA1</strain>
    </source>
</reference>
<keyword evidence="2" id="KW-0812">Transmembrane</keyword>
<evidence type="ECO:0000256" key="2">
    <source>
        <dbReference type="SAM" id="Phobius"/>
    </source>
</evidence>